<accession>A0A931DUA1</accession>
<protein>
    <submittedName>
        <fullName evidence="3">DNA-binding transcriptional MerR regulator</fullName>
    </submittedName>
</protein>
<dbReference type="GO" id="GO:0003700">
    <property type="term" value="F:DNA-binding transcription factor activity"/>
    <property type="evidence" value="ECO:0007669"/>
    <property type="project" value="InterPro"/>
</dbReference>
<dbReference type="AlphaFoldDB" id="A0A931DUA1"/>
<gene>
    <name evidence="3" type="ORF">IW256_007803</name>
</gene>
<dbReference type="RefSeq" id="WP_307829349.1">
    <property type="nucleotide sequence ID" value="NZ_BAABES010000003.1"/>
</dbReference>
<dbReference type="InterPro" id="IPR047057">
    <property type="entry name" value="MerR_fam"/>
</dbReference>
<evidence type="ECO:0000256" key="1">
    <source>
        <dbReference type="ARBA" id="ARBA00023125"/>
    </source>
</evidence>
<dbReference type="Gene3D" id="1.10.1660.10">
    <property type="match status" value="1"/>
</dbReference>
<dbReference type="Proteomes" id="UP000614047">
    <property type="component" value="Unassembled WGS sequence"/>
</dbReference>
<dbReference type="EMBL" id="JADOUA010000001">
    <property type="protein sequence ID" value="MBG6093690.1"/>
    <property type="molecule type" value="Genomic_DNA"/>
</dbReference>
<keyword evidence="1 3" id="KW-0238">DNA-binding</keyword>
<comment type="caution">
    <text evidence="3">The sequence shown here is derived from an EMBL/GenBank/DDBJ whole genome shotgun (WGS) entry which is preliminary data.</text>
</comment>
<proteinExistence type="predicted"/>
<dbReference type="GO" id="GO:0003677">
    <property type="term" value="F:DNA binding"/>
    <property type="evidence" value="ECO:0007669"/>
    <property type="project" value="UniProtKB-KW"/>
</dbReference>
<dbReference type="InterPro" id="IPR000551">
    <property type="entry name" value="MerR-type_HTH_dom"/>
</dbReference>
<keyword evidence="4" id="KW-1185">Reference proteome</keyword>
<feature type="domain" description="HTH merR-type" evidence="2">
    <location>
        <begin position="1"/>
        <end position="71"/>
    </location>
</feature>
<dbReference type="InterPro" id="IPR009061">
    <property type="entry name" value="DNA-bd_dom_put_sf"/>
</dbReference>
<dbReference type="PANTHER" id="PTHR30204:SF98">
    <property type="entry name" value="HTH-TYPE TRANSCRIPTIONAL REGULATOR ADHR"/>
    <property type="match status" value="1"/>
</dbReference>
<dbReference type="PRINTS" id="PR00040">
    <property type="entry name" value="HTHMERR"/>
</dbReference>
<organism evidence="3 4">
    <name type="scientific">Actinomadura viridis</name>
    <dbReference type="NCBI Taxonomy" id="58110"/>
    <lineage>
        <taxon>Bacteria</taxon>
        <taxon>Bacillati</taxon>
        <taxon>Actinomycetota</taxon>
        <taxon>Actinomycetes</taxon>
        <taxon>Streptosporangiales</taxon>
        <taxon>Thermomonosporaceae</taxon>
        <taxon>Actinomadura</taxon>
    </lineage>
</organism>
<evidence type="ECO:0000313" key="3">
    <source>
        <dbReference type="EMBL" id="MBG6093690.1"/>
    </source>
</evidence>
<dbReference type="SUPFAM" id="SSF46955">
    <property type="entry name" value="Putative DNA-binding domain"/>
    <property type="match status" value="1"/>
</dbReference>
<dbReference type="Pfam" id="PF13411">
    <property type="entry name" value="MerR_1"/>
    <property type="match status" value="1"/>
</dbReference>
<reference evidence="3" key="1">
    <citation type="submission" date="2020-11" db="EMBL/GenBank/DDBJ databases">
        <title>Sequencing the genomes of 1000 actinobacteria strains.</title>
        <authorList>
            <person name="Klenk H.-P."/>
        </authorList>
    </citation>
    <scope>NUCLEOTIDE SEQUENCE</scope>
    <source>
        <strain evidence="3">DSM 43175</strain>
    </source>
</reference>
<dbReference type="PANTHER" id="PTHR30204">
    <property type="entry name" value="REDOX-CYCLING DRUG-SENSING TRANSCRIPTIONAL ACTIVATOR SOXR"/>
    <property type="match status" value="1"/>
</dbReference>
<evidence type="ECO:0000259" key="2">
    <source>
        <dbReference type="PROSITE" id="PS50937"/>
    </source>
</evidence>
<sequence>MVKISELSDRSGLTIQTIKFYIREGLLPKGAATGATRAEYDERHLDRLRLVRALREVGDLPVAAIRRIVAAVDDDDVGMHRLFGITQYAIGPHVDPPDQDPGAPEDLAAQWRTARQDVDALICELGWRVTARAPARDLLAQTFVALRRLGFPVTLADLLPYTRAAAAVAEHEIGMVAADAPRTRAVHAMLVSTVLYEQVLTALHRLAQEDLSARRFGADDPGETN</sequence>
<dbReference type="SMART" id="SM00422">
    <property type="entry name" value="HTH_MERR"/>
    <property type="match status" value="1"/>
</dbReference>
<dbReference type="PROSITE" id="PS50937">
    <property type="entry name" value="HTH_MERR_2"/>
    <property type="match status" value="1"/>
</dbReference>
<evidence type="ECO:0000313" key="4">
    <source>
        <dbReference type="Proteomes" id="UP000614047"/>
    </source>
</evidence>
<name>A0A931DUA1_9ACTN</name>